<dbReference type="AlphaFoldDB" id="I4EMA3"/>
<reference evidence="2 3" key="1">
    <citation type="journal article" date="2012" name="ISME J.">
        <title>Nitrification expanded: discovery, physiology and genomics of a nitrite-oxidizing bacterium from the phylum Chloroflexi.</title>
        <authorList>
            <person name="Sorokin D.Y."/>
            <person name="Lucker S."/>
            <person name="Vejmelkova D."/>
            <person name="Kostrikina N.A."/>
            <person name="Kleerebezem R."/>
            <person name="Rijpstra W.I."/>
            <person name="Damste J.S."/>
            <person name="Le Paslier D."/>
            <person name="Muyzer G."/>
            <person name="Wagner M."/>
            <person name="van Loosdrecht M.C."/>
            <person name="Daims H."/>
        </authorList>
    </citation>
    <scope>NUCLEOTIDE SEQUENCE [LARGE SCALE GENOMIC DNA]</scope>
    <source>
        <strain evidence="3">none</strain>
    </source>
</reference>
<evidence type="ECO:0000313" key="2">
    <source>
        <dbReference type="EMBL" id="CCF85816.1"/>
    </source>
</evidence>
<accession>I4EMA3</accession>
<dbReference type="Proteomes" id="UP000004221">
    <property type="component" value="Unassembled WGS sequence"/>
</dbReference>
<proteinExistence type="predicted"/>
<gene>
    <name evidence="2" type="ORF">NITHO_5790004</name>
</gene>
<sequence length="118" mass="13565">MPHHEHQQSDVKALVERELSQMDWSSGISKAQLLHHFRMVPTVREMFEAQVPEKTFSSEQALLKAIPDSAWQKVEQIIEHGIPESHYRESKAAQFNDWGETPGFGRLPAEQEETREGS</sequence>
<protein>
    <submittedName>
        <fullName evidence="2">Uncharacterized protein</fullName>
    </submittedName>
</protein>
<organism evidence="2 3">
    <name type="scientific">Nitrolancea hollandica Lb</name>
    <dbReference type="NCBI Taxonomy" id="1129897"/>
    <lineage>
        <taxon>Bacteria</taxon>
        <taxon>Pseudomonadati</taxon>
        <taxon>Thermomicrobiota</taxon>
        <taxon>Thermomicrobia</taxon>
        <taxon>Sphaerobacterales</taxon>
        <taxon>Sphaerobacterineae</taxon>
        <taxon>Sphaerobacteraceae</taxon>
        <taxon>Nitrolancea</taxon>
    </lineage>
</organism>
<feature type="region of interest" description="Disordered" evidence="1">
    <location>
        <begin position="95"/>
        <end position="118"/>
    </location>
</feature>
<comment type="caution">
    <text evidence="2">The sequence shown here is derived from an EMBL/GenBank/DDBJ whole genome shotgun (WGS) entry which is preliminary data.</text>
</comment>
<name>I4EMA3_9BACT</name>
<dbReference type="OrthoDB" id="9877774at2"/>
<evidence type="ECO:0000256" key="1">
    <source>
        <dbReference type="SAM" id="MobiDB-lite"/>
    </source>
</evidence>
<dbReference type="EMBL" id="CAGS01000533">
    <property type="protein sequence ID" value="CCF85816.1"/>
    <property type="molecule type" value="Genomic_DNA"/>
</dbReference>
<keyword evidence="3" id="KW-1185">Reference proteome</keyword>
<evidence type="ECO:0000313" key="3">
    <source>
        <dbReference type="Proteomes" id="UP000004221"/>
    </source>
</evidence>
<dbReference type="RefSeq" id="WP_008481034.1">
    <property type="nucleotide sequence ID" value="NZ_CAGS01000533.1"/>
</dbReference>